<evidence type="ECO:0000313" key="9">
    <source>
        <dbReference type="EMBL" id="KAG5679849.1"/>
    </source>
</evidence>
<feature type="transmembrane region" description="Helical" evidence="7">
    <location>
        <begin position="657"/>
        <end position="677"/>
    </location>
</feature>
<dbReference type="Pfam" id="PF12698">
    <property type="entry name" value="ABC2_membrane_3"/>
    <property type="match status" value="1"/>
</dbReference>
<keyword evidence="2 7" id="KW-0812">Transmembrane</keyword>
<dbReference type="Proteomes" id="UP001107558">
    <property type="component" value="Chromosome 1"/>
</dbReference>
<evidence type="ECO:0000259" key="8">
    <source>
        <dbReference type="PROSITE" id="PS50893"/>
    </source>
</evidence>
<evidence type="ECO:0000313" key="10">
    <source>
        <dbReference type="Proteomes" id="UP001107558"/>
    </source>
</evidence>
<keyword evidence="10" id="KW-1185">Reference proteome</keyword>
<dbReference type="OrthoDB" id="10255969at2759"/>
<dbReference type="InterPro" id="IPR003593">
    <property type="entry name" value="AAA+_ATPase"/>
</dbReference>
<dbReference type="InterPro" id="IPR013525">
    <property type="entry name" value="ABC2_TM"/>
</dbReference>
<evidence type="ECO:0000256" key="6">
    <source>
        <dbReference type="ARBA" id="ARBA00023136"/>
    </source>
</evidence>
<feature type="transmembrane region" description="Helical" evidence="7">
    <location>
        <begin position="627"/>
        <end position="645"/>
    </location>
</feature>
<gene>
    <name evidence="9" type="ORF">PVAND_009386</name>
</gene>
<accession>A0A9J6CCF7</accession>
<name>A0A9J6CCF7_POLVA</name>
<keyword evidence="3" id="KW-0547">Nucleotide-binding</keyword>
<dbReference type="GO" id="GO:0140359">
    <property type="term" value="F:ABC-type transporter activity"/>
    <property type="evidence" value="ECO:0007669"/>
    <property type="project" value="InterPro"/>
</dbReference>
<comment type="subcellular location">
    <subcellularLocation>
        <location evidence="1">Membrane</location>
        <topology evidence="1">Multi-pass membrane protein</topology>
    </subcellularLocation>
</comment>
<keyword evidence="5 7" id="KW-1133">Transmembrane helix</keyword>
<feature type="transmembrane region" description="Helical" evidence="7">
    <location>
        <begin position="565"/>
        <end position="587"/>
    </location>
</feature>
<dbReference type="GO" id="GO:0005524">
    <property type="term" value="F:ATP binding"/>
    <property type="evidence" value="ECO:0007669"/>
    <property type="project" value="UniProtKB-KW"/>
</dbReference>
<organism evidence="9 10">
    <name type="scientific">Polypedilum vanderplanki</name>
    <name type="common">Sleeping chironomid midge</name>
    <dbReference type="NCBI Taxonomy" id="319348"/>
    <lineage>
        <taxon>Eukaryota</taxon>
        <taxon>Metazoa</taxon>
        <taxon>Ecdysozoa</taxon>
        <taxon>Arthropoda</taxon>
        <taxon>Hexapoda</taxon>
        <taxon>Insecta</taxon>
        <taxon>Pterygota</taxon>
        <taxon>Neoptera</taxon>
        <taxon>Endopterygota</taxon>
        <taxon>Diptera</taxon>
        <taxon>Nematocera</taxon>
        <taxon>Chironomoidea</taxon>
        <taxon>Chironomidae</taxon>
        <taxon>Chironominae</taxon>
        <taxon>Polypedilum</taxon>
        <taxon>Polypedilum</taxon>
    </lineage>
</organism>
<evidence type="ECO:0000256" key="3">
    <source>
        <dbReference type="ARBA" id="ARBA00022741"/>
    </source>
</evidence>
<evidence type="ECO:0000256" key="7">
    <source>
        <dbReference type="SAM" id="Phobius"/>
    </source>
</evidence>
<evidence type="ECO:0000256" key="4">
    <source>
        <dbReference type="ARBA" id="ARBA00022840"/>
    </source>
</evidence>
<dbReference type="Pfam" id="PF00005">
    <property type="entry name" value="ABC_tran"/>
    <property type="match status" value="1"/>
</dbReference>
<reference evidence="9" key="1">
    <citation type="submission" date="2021-03" db="EMBL/GenBank/DDBJ databases">
        <title>Chromosome level genome of the anhydrobiotic midge Polypedilum vanderplanki.</title>
        <authorList>
            <person name="Yoshida Y."/>
            <person name="Kikawada T."/>
            <person name="Gusev O."/>
        </authorList>
    </citation>
    <scope>NUCLEOTIDE SEQUENCE</scope>
    <source>
        <strain evidence="9">NIAS01</strain>
        <tissue evidence="9">Whole body or cell culture</tissue>
    </source>
</reference>
<dbReference type="InterPro" id="IPR027417">
    <property type="entry name" value="P-loop_NTPase"/>
</dbReference>
<dbReference type="SUPFAM" id="SSF52540">
    <property type="entry name" value="P-loop containing nucleoside triphosphate hydrolases"/>
    <property type="match status" value="1"/>
</dbReference>
<keyword evidence="4" id="KW-0067">ATP-binding</keyword>
<dbReference type="CDD" id="cd03230">
    <property type="entry name" value="ABC_DR_subfamily_A"/>
    <property type="match status" value="1"/>
</dbReference>
<dbReference type="PROSITE" id="PS50893">
    <property type="entry name" value="ABC_TRANSPORTER_2"/>
    <property type="match status" value="1"/>
</dbReference>
<dbReference type="GO" id="GO:0016020">
    <property type="term" value="C:membrane"/>
    <property type="evidence" value="ECO:0007669"/>
    <property type="project" value="UniProtKB-SubCell"/>
</dbReference>
<sequence>MHFSLKLFEMSSIQVRKLSKNYQEFGKNSQNILCNFNLTIKYGSIYSLVGSSGCGKTTFLNCLLAMQKIDEGEIKIFNQQVKFPNLKSLSKLIGFMPQHIALASQLTINETFHYFASLQLIDDKTLKERSKMLCDLLCLPSKDSLIGKISNGQQRRVSFAVAVLHDPKLLILDEPTVGLDCEIRQRIWKFLHQQSSEKNITILFTTQYLTEVSRAHCCGFLRKGNLIVENSHDKILEQFNVDNIDEAFYQICCLDESKGILKITANENNDNYLLCMDFLDKSVKDNKIIRWQVLKGLLIKEWHRKKISHSENFVAYLLPIFYMIIYMYAIGGFPNKFKFGIVNYETSECGNYQINNSINFNHCQEGKLSCEILNNLDYFEIINYDQHQKAYEDFLKGEIFGFLIFNSNFTKSLTNVLHIYHTFEIISDPTQYAFGLYLKYKLFLTFSEVFKNLSTKCEIIGGDLLSKSMNIRDIITNNFDIFIMNYQSVVMILILIFCITMSHSVLSIYEFRGQGIWNRSVINGMKISEIVLAQLILFYCNTFIIIIEMLLVIKFVLKIEILGSIWLVAFMIYQASMGGYIVGFLTSILVDDIFVLAGLANAFIAVSVSISGLVWPIEAASIFIKPVAYIYPVSLSGIALREIIFKGSNLYHFRVQIALIYIIVCGLILSFVSYVLLKWRKFTSN</sequence>
<feature type="transmembrane region" description="Helical" evidence="7">
    <location>
        <begin position="531"/>
        <end position="553"/>
    </location>
</feature>
<comment type="caution">
    <text evidence="9">The sequence shown here is derived from an EMBL/GenBank/DDBJ whole genome shotgun (WGS) entry which is preliminary data.</text>
</comment>
<protein>
    <recommendedName>
        <fullName evidence="8">ABC transporter domain-containing protein</fullName>
    </recommendedName>
</protein>
<dbReference type="PANTHER" id="PTHR43038:SF3">
    <property type="entry name" value="ABC TRANSPORTER G FAMILY MEMBER 20 ISOFORM X1"/>
    <property type="match status" value="1"/>
</dbReference>
<feature type="domain" description="ABC transporter" evidence="8">
    <location>
        <begin position="13"/>
        <end position="248"/>
    </location>
</feature>
<dbReference type="GO" id="GO:0016887">
    <property type="term" value="F:ATP hydrolysis activity"/>
    <property type="evidence" value="ECO:0007669"/>
    <property type="project" value="InterPro"/>
</dbReference>
<feature type="transmembrane region" description="Helical" evidence="7">
    <location>
        <begin position="593"/>
        <end position="615"/>
    </location>
</feature>
<dbReference type="EMBL" id="JADBJN010000001">
    <property type="protein sequence ID" value="KAG5679849.1"/>
    <property type="molecule type" value="Genomic_DNA"/>
</dbReference>
<evidence type="ECO:0000256" key="1">
    <source>
        <dbReference type="ARBA" id="ARBA00004141"/>
    </source>
</evidence>
<feature type="transmembrane region" description="Helical" evidence="7">
    <location>
        <begin position="489"/>
        <end position="511"/>
    </location>
</feature>
<evidence type="ECO:0000256" key="2">
    <source>
        <dbReference type="ARBA" id="ARBA00022692"/>
    </source>
</evidence>
<dbReference type="SMART" id="SM00382">
    <property type="entry name" value="AAA"/>
    <property type="match status" value="1"/>
</dbReference>
<dbReference type="Gene3D" id="3.40.50.300">
    <property type="entry name" value="P-loop containing nucleotide triphosphate hydrolases"/>
    <property type="match status" value="1"/>
</dbReference>
<proteinExistence type="predicted"/>
<dbReference type="PANTHER" id="PTHR43038">
    <property type="entry name" value="ATP-BINDING CASSETTE, SUB-FAMILY H, MEMBER 1"/>
    <property type="match status" value="1"/>
</dbReference>
<evidence type="ECO:0000256" key="5">
    <source>
        <dbReference type="ARBA" id="ARBA00022989"/>
    </source>
</evidence>
<keyword evidence="6 7" id="KW-0472">Membrane</keyword>
<dbReference type="InterPro" id="IPR003439">
    <property type="entry name" value="ABC_transporter-like_ATP-bd"/>
</dbReference>
<feature type="transmembrane region" description="Helical" evidence="7">
    <location>
        <begin position="313"/>
        <end position="331"/>
    </location>
</feature>
<dbReference type="AlphaFoldDB" id="A0A9J6CCF7"/>